<dbReference type="Gene3D" id="6.10.250.2930">
    <property type="match status" value="1"/>
</dbReference>
<keyword evidence="7" id="KW-1185">Reference proteome</keyword>
<evidence type="ECO:0000256" key="3">
    <source>
        <dbReference type="ARBA" id="ARBA00022777"/>
    </source>
</evidence>
<dbReference type="EMBL" id="AZIM01009340">
    <property type="protein sequence ID" value="ETE57197.1"/>
    <property type="molecule type" value="Genomic_DNA"/>
</dbReference>
<evidence type="ECO:0000256" key="2">
    <source>
        <dbReference type="ARBA" id="ARBA00022679"/>
    </source>
</evidence>
<accession>V8N6L4</accession>
<feature type="non-terminal residue" evidence="6">
    <location>
        <position position="134"/>
    </location>
</feature>
<keyword evidence="5" id="KW-1133">Transmembrane helix</keyword>
<dbReference type="GO" id="GO:0004714">
    <property type="term" value="F:transmembrane receptor protein tyrosine kinase activity"/>
    <property type="evidence" value="ECO:0007669"/>
    <property type="project" value="UniProtKB-EC"/>
</dbReference>
<keyword evidence="5" id="KW-0472">Membrane</keyword>
<proteinExistence type="predicted"/>
<reference evidence="6 7" key="1">
    <citation type="journal article" date="2013" name="Proc. Natl. Acad. Sci. U.S.A.">
        <title>The king cobra genome reveals dynamic gene evolution and adaptation in the snake venom system.</title>
        <authorList>
            <person name="Vonk F.J."/>
            <person name="Casewell N.R."/>
            <person name="Henkel C.V."/>
            <person name="Heimberg A.M."/>
            <person name="Jansen H.J."/>
            <person name="McCleary R.J."/>
            <person name="Kerkkamp H.M."/>
            <person name="Vos R.A."/>
            <person name="Guerreiro I."/>
            <person name="Calvete J.J."/>
            <person name="Wuster W."/>
            <person name="Woods A.E."/>
            <person name="Logan J.M."/>
            <person name="Harrison R.A."/>
            <person name="Castoe T.A."/>
            <person name="de Koning A.P."/>
            <person name="Pollock D.D."/>
            <person name="Yandell M."/>
            <person name="Calderon D."/>
            <person name="Renjifo C."/>
            <person name="Currier R.B."/>
            <person name="Salgado D."/>
            <person name="Pla D."/>
            <person name="Sanz L."/>
            <person name="Hyder A.S."/>
            <person name="Ribeiro J.M."/>
            <person name="Arntzen J.W."/>
            <person name="van den Thillart G.E."/>
            <person name="Boetzer M."/>
            <person name="Pirovano W."/>
            <person name="Dirks R.P."/>
            <person name="Spaink H.P."/>
            <person name="Duboule D."/>
            <person name="McGlinn E."/>
            <person name="Kini R.M."/>
            <person name="Richardson M.K."/>
        </authorList>
    </citation>
    <scope>NUCLEOTIDE SEQUENCE</scope>
    <source>
        <tissue evidence="6">Blood</tissue>
    </source>
</reference>
<feature type="transmembrane region" description="Helical" evidence="5">
    <location>
        <begin position="47"/>
        <end position="69"/>
    </location>
</feature>
<organism evidence="6 7">
    <name type="scientific">Ophiophagus hannah</name>
    <name type="common">King cobra</name>
    <name type="synonym">Naja hannah</name>
    <dbReference type="NCBI Taxonomy" id="8665"/>
    <lineage>
        <taxon>Eukaryota</taxon>
        <taxon>Metazoa</taxon>
        <taxon>Chordata</taxon>
        <taxon>Craniata</taxon>
        <taxon>Vertebrata</taxon>
        <taxon>Euteleostomi</taxon>
        <taxon>Lepidosauria</taxon>
        <taxon>Squamata</taxon>
        <taxon>Bifurcata</taxon>
        <taxon>Unidentata</taxon>
        <taxon>Episquamata</taxon>
        <taxon>Toxicofera</taxon>
        <taxon>Serpentes</taxon>
        <taxon>Colubroidea</taxon>
        <taxon>Elapidae</taxon>
        <taxon>Elapinae</taxon>
        <taxon>Ophiophagus</taxon>
    </lineage>
</organism>
<dbReference type="OrthoDB" id="9941287at2759"/>
<keyword evidence="2" id="KW-0808">Transferase</keyword>
<sequence length="134" mass="14496">MRSTARWDLKLSSLAPSGPTSGSLTTFRSRGTFSPNVERIAFRYGQVLGGIIGGVLAVVLVVLLIAYLIRYCWLRRQATLQRRLSPSPRALASTPMPGWQMMGVVVLRLQTAPNLGPAALLFPGIPLLCNAMSS</sequence>
<name>V8N6L4_OPHHA</name>
<evidence type="ECO:0000256" key="4">
    <source>
        <dbReference type="ARBA" id="ARBA00023137"/>
    </source>
</evidence>
<evidence type="ECO:0000256" key="5">
    <source>
        <dbReference type="SAM" id="Phobius"/>
    </source>
</evidence>
<evidence type="ECO:0000313" key="6">
    <source>
        <dbReference type="EMBL" id="ETE57197.1"/>
    </source>
</evidence>
<gene>
    <name evidence="6" type="primary">MPZ</name>
    <name evidence="6" type="ORF">L345_17089</name>
</gene>
<dbReference type="EC" id="2.7.10.1" evidence="1"/>
<evidence type="ECO:0000313" key="7">
    <source>
        <dbReference type="Proteomes" id="UP000018936"/>
    </source>
</evidence>
<comment type="caution">
    <text evidence="6">The sequence shown here is derived from an EMBL/GenBank/DDBJ whole genome shotgun (WGS) entry which is preliminary data.</text>
</comment>
<dbReference type="Proteomes" id="UP000018936">
    <property type="component" value="Unassembled WGS sequence"/>
</dbReference>
<keyword evidence="4" id="KW-0829">Tyrosine-protein kinase</keyword>
<evidence type="ECO:0000256" key="1">
    <source>
        <dbReference type="ARBA" id="ARBA00011902"/>
    </source>
</evidence>
<dbReference type="AlphaFoldDB" id="V8N6L4"/>
<protein>
    <recommendedName>
        <fullName evidence="1">receptor protein-tyrosine kinase</fullName>
        <ecNumber evidence="1">2.7.10.1</ecNumber>
    </recommendedName>
</protein>
<keyword evidence="3" id="KW-0418">Kinase</keyword>
<dbReference type="InterPro" id="IPR044912">
    <property type="entry name" value="Egfr_JX_dom"/>
</dbReference>
<keyword evidence="5" id="KW-0812">Transmembrane</keyword>